<dbReference type="InterPro" id="IPR035684">
    <property type="entry name" value="ArgRS_core"/>
</dbReference>
<dbReference type="EC" id="6.1.1.19" evidence="11"/>
<dbReference type="Pfam" id="PF00750">
    <property type="entry name" value="tRNA-synt_1d"/>
    <property type="match status" value="1"/>
</dbReference>
<dbReference type="InterPro" id="IPR009080">
    <property type="entry name" value="tRNAsynth_Ia_anticodon-bd"/>
</dbReference>
<name>A0A1H0DSZ7_9BACI</name>
<keyword evidence="16" id="KW-1185">Reference proteome</keyword>
<dbReference type="PANTHER" id="PTHR11956">
    <property type="entry name" value="ARGINYL-TRNA SYNTHETASE"/>
    <property type="match status" value="1"/>
</dbReference>
<evidence type="ECO:0000313" key="16">
    <source>
        <dbReference type="Proteomes" id="UP000199334"/>
    </source>
</evidence>
<evidence type="ECO:0000256" key="1">
    <source>
        <dbReference type="ARBA" id="ARBA00004496"/>
    </source>
</evidence>
<evidence type="ECO:0000259" key="14">
    <source>
        <dbReference type="SMART" id="SM01016"/>
    </source>
</evidence>
<comment type="subcellular location">
    <subcellularLocation>
        <location evidence="1 11">Cytoplasm</location>
    </subcellularLocation>
</comment>
<keyword evidence="5 11" id="KW-0436">Ligase</keyword>
<dbReference type="SUPFAM" id="SSF55190">
    <property type="entry name" value="Arginyl-tRNA synthetase (ArgRS), N-terminal 'additional' domain"/>
    <property type="match status" value="1"/>
</dbReference>
<comment type="similarity">
    <text evidence="2 11 12">Belongs to the class-I aminoacyl-tRNA synthetase family.</text>
</comment>
<dbReference type="FunFam" id="1.10.730.10:FF:000006">
    <property type="entry name" value="Arginyl-tRNA synthetase 2, mitochondrial"/>
    <property type="match status" value="1"/>
</dbReference>
<dbReference type="EMBL" id="FNIG01000008">
    <property type="protein sequence ID" value="SDN73101.1"/>
    <property type="molecule type" value="Genomic_DNA"/>
</dbReference>
<evidence type="ECO:0000259" key="13">
    <source>
        <dbReference type="SMART" id="SM00836"/>
    </source>
</evidence>
<dbReference type="PRINTS" id="PR01038">
    <property type="entry name" value="TRNASYNTHARG"/>
</dbReference>
<evidence type="ECO:0000313" key="15">
    <source>
        <dbReference type="EMBL" id="SDN73101.1"/>
    </source>
</evidence>
<dbReference type="Gene3D" id="3.40.50.620">
    <property type="entry name" value="HUPs"/>
    <property type="match status" value="1"/>
</dbReference>
<accession>A0A1H0DSZ7</accession>
<dbReference type="PANTHER" id="PTHR11956:SF5">
    <property type="entry name" value="ARGININE--TRNA LIGASE, CYTOPLASMIC"/>
    <property type="match status" value="1"/>
</dbReference>
<proteinExistence type="inferred from homology"/>
<gene>
    <name evidence="11" type="primary">argS</name>
    <name evidence="15" type="ORF">SAMN05216498_2927</name>
</gene>
<evidence type="ECO:0000256" key="3">
    <source>
        <dbReference type="ARBA" id="ARBA00011245"/>
    </source>
</evidence>
<keyword evidence="4 11" id="KW-0963">Cytoplasm</keyword>
<evidence type="ECO:0000256" key="11">
    <source>
        <dbReference type="HAMAP-Rule" id="MF_00123"/>
    </source>
</evidence>
<reference evidence="15 16" key="1">
    <citation type="submission" date="2016-10" db="EMBL/GenBank/DDBJ databases">
        <authorList>
            <person name="de Groot N.N."/>
        </authorList>
    </citation>
    <scope>NUCLEOTIDE SEQUENCE [LARGE SCALE GENOMIC DNA]</scope>
    <source>
        <strain evidence="15 16">CGMCC 1.3442</strain>
    </source>
</reference>
<sequence length="560" mass="63574">MNSKKVLAEHIAFELGVSSSEVLDLIEVPKHDNLGDLAFPCFTLAQKLKQSPEEIAKNLTEKVQHPLFEKVEAKGPFFNVFLNKKMVSQEVLKTVLGEGNNYGSSQEGIGQNVVLDFSSPNIAKPFSMGHLRSTVIGQSLANIVEKMGYQSVKINYLGDHGTQFGKLIYAYLLWGDEEKVKANPIKELLHLYVRFHEEAEDDSSLDDEGRAWFKKLEDGDSEAVKLWKWFREESLKEFSKIYDLLGVEFDSYNGEAFYNDKMTKAIDLLKENGLLTTSEGAEVVDLSDYELPPSLIQKQDGATLYATRDLTAAIHRQEAYEFDQAIYVVGHEQSLHFNQLFIVLEKMGYQWAKHMHHVPFGFILKNGKKMSTRKGEVVLLEVVIQEAIELAKQNIDEKSPYLEDKDEVAKMVGVGAIIFHDLKNERLNNIEFSLGEMLRFEGNTGPYIQYTYARACSIIRKAERAIGSNVAGLDDPYSWPIVKQLESFPNVIYISFREYEPSVIAKYLIDLAQSFNKYYGQVKILEADEMIDYRLALVKAVSIVIKEGLRLLGIQAPEKM</sequence>
<evidence type="ECO:0000256" key="5">
    <source>
        <dbReference type="ARBA" id="ARBA00022598"/>
    </source>
</evidence>
<evidence type="ECO:0000256" key="6">
    <source>
        <dbReference type="ARBA" id="ARBA00022741"/>
    </source>
</evidence>
<dbReference type="InterPro" id="IPR008909">
    <property type="entry name" value="DALR_anticod-bd"/>
</dbReference>
<dbReference type="GO" id="GO:0005524">
    <property type="term" value="F:ATP binding"/>
    <property type="evidence" value="ECO:0007669"/>
    <property type="project" value="UniProtKB-UniRule"/>
</dbReference>
<keyword evidence="7 11" id="KW-0067">ATP-binding</keyword>
<dbReference type="InterPro" id="IPR001278">
    <property type="entry name" value="Arg-tRNA-ligase"/>
</dbReference>
<evidence type="ECO:0000256" key="4">
    <source>
        <dbReference type="ARBA" id="ARBA00022490"/>
    </source>
</evidence>
<dbReference type="NCBIfam" id="TIGR00456">
    <property type="entry name" value="argS"/>
    <property type="match status" value="1"/>
</dbReference>
<dbReference type="SUPFAM" id="SSF52374">
    <property type="entry name" value="Nucleotidylyl transferase"/>
    <property type="match status" value="1"/>
</dbReference>
<dbReference type="STRING" id="237069.SAMN05216498_2927"/>
<keyword evidence="9 11" id="KW-0030">Aminoacyl-tRNA synthetase</keyword>
<dbReference type="InterPro" id="IPR036695">
    <property type="entry name" value="Arg-tRNA-synth_N_sf"/>
</dbReference>
<comment type="catalytic activity">
    <reaction evidence="10 11">
        <text>tRNA(Arg) + L-arginine + ATP = L-arginyl-tRNA(Arg) + AMP + diphosphate</text>
        <dbReference type="Rhea" id="RHEA:20301"/>
        <dbReference type="Rhea" id="RHEA-COMP:9658"/>
        <dbReference type="Rhea" id="RHEA-COMP:9673"/>
        <dbReference type="ChEBI" id="CHEBI:30616"/>
        <dbReference type="ChEBI" id="CHEBI:32682"/>
        <dbReference type="ChEBI" id="CHEBI:33019"/>
        <dbReference type="ChEBI" id="CHEBI:78442"/>
        <dbReference type="ChEBI" id="CHEBI:78513"/>
        <dbReference type="ChEBI" id="CHEBI:456215"/>
        <dbReference type="EC" id="6.1.1.19"/>
    </reaction>
</comment>
<dbReference type="OrthoDB" id="9805987at2"/>
<comment type="subunit">
    <text evidence="3 11">Monomer.</text>
</comment>
<dbReference type="CDD" id="cd07956">
    <property type="entry name" value="Anticodon_Ia_Arg"/>
    <property type="match status" value="1"/>
</dbReference>
<keyword evidence="6 11" id="KW-0547">Nucleotide-binding</keyword>
<dbReference type="Pfam" id="PF03485">
    <property type="entry name" value="Arg_tRNA_synt_N"/>
    <property type="match status" value="1"/>
</dbReference>
<evidence type="ECO:0000256" key="12">
    <source>
        <dbReference type="RuleBase" id="RU363038"/>
    </source>
</evidence>
<evidence type="ECO:0000256" key="10">
    <source>
        <dbReference type="ARBA" id="ARBA00049339"/>
    </source>
</evidence>
<keyword evidence="8 11" id="KW-0648">Protein biosynthesis</keyword>
<dbReference type="GO" id="GO:0004814">
    <property type="term" value="F:arginine-tRNA ligase activity"/>
    <property type="evidence" value="ECO:0007669"/>
    <property type="project" value="UniProtKB-UniRule"/>
</dbReference>
<dbReference type="InterPro" id="IPR014729">
    <property type="entry name" value="Rossmann-like_a/b/a_fold"/>
</dbReference>
<feature type="domain" description="DALR anticodon binding" evidence="13">
    <location>
        <begin position="448"/>
        <end position="560"/>
    </location>
</feature>
<dbReference type="GO" id="GO:0005737">
    <property type="term" value="C:cytoplasm"/>
    <property type="evidence" value="ECO:0007669"/>
    <property type="project" value="UniProtKB-SubCell"/>
</dbReference>
<feature type="short sequence motif" description="'HIGH' region" evidence="11">
    <location>
        <begin position="120"/>
        <end position="130"/>
    </location>
</feature>
<dbReference type="AlphaFoldDB" id="A0A1H0DSZ7"/>
<dbReference type="CDD" id="cd00671">
    <property type="entry name" value="ArgRS_core"/>
    <property type="match status" value="1"/>
</dbReference>
<dbReference type="Gene3D" id="1.10.730.10">
    <property type="entry name" value="Isoleucyl-tRNA Synthetase, Domain 1"/>
    <property type="match status" value="1"/>
</dbReference>
<evidence type="ECO:0000256" key="9">
    <source>
        <dbReference type="ARBA" id="ARBA00023146"/>
    </source>
</evidence>
<dbReference type="GO" id="GO:0006420">
    <property type="term" value="P:arginyl-tRNA aminoacylation"/>
    <property type="evidence" value="ECO:0007669"/>
    <property type="project" value="UniProtKB-UniRule"/>
</dbReference>
<dbReference type="Pfam" id="PF05746">
    <property type="entry name" value="DALR_1"/>
    <property type="match status" value="1"/>
</dbReference>
<dbReference type="InterPro" id="IPR005148">
    <property type="entry name" value="Arg-tRNA-synth_N"/>
</dbReference>
<dbReference type="Proteomes" id="UP000199334">
    <property type="component" value="Unassembled WGS sequence"/>
</dbReference>
<dbReference type="Gene3D" id="3.30.1360.70">
    <property type="entry name" value="Arginyl tRNA synthetase N-terminal domain"/>
    <property type="match status" value="1"/>
</dbReference>
<dbReference type="HAMAP" id="MF_00123">
    <property type="entry name" value="Arg_tRNA_synth"/>
    <property type="match status" value="1"/>
</dbReference>
<feature type="domain" description="Arginyl tRNA synthetase N-terminal" evidence="14">
    <location>
        <begin position="1"/>
        <end position="82"/>
    </location>
</feature>
<evidence type="ECO:0000256" key="7">
    <source>
        <dbReference type="ARBA" id="ARBA00022840"/>
    </source>
</evidence>
<dbReference type="SMART" id="SM00836">
    <property type="entry name" value="DALR_1"/>
    <property type="match status" value="1"/>
</dbReference>
<dbReference type="SMART" id="SM01016">
    <property type="entry name" value="Arg_tRNA_synt_N"/>
    <property type="match status" value="1"/>
</dbReference>
<evidence type="ECO:0000256" key="2">
    <source>
        <dbReference type="ARBA" id="ARBA00005594"/>
    </source>
</evidence>
<organism evidence="15 16">
    <name type="scientific">Tenuibacillus multivorans</name>
    <dbReference type="NCBI Taxonomy" id="237069"/>
    <lineage>
        <taxon>Bacteria</taxon>
        <taxon>Bacillati</taxon>
        <taxon>Bacillota</taxon>
        <taxon>Bacilli</taxon>
        <taxon>Bacillales</taxon>
        <taxon>Bacillaceae</taxon>
        <taxon>Tenuibacillus</taxon>
    </lineage>
</organism>
<dbReference type="RefSeq" id="WP_093857329.1">
    <property type="nucleotide sequence ID" value="NZ_BJVZ01000039.1"/>
</dbReference>
<dbReference type="SUPFAM" id="SSF47323">
    <property type="entry name" value="Anticodon-binding domain of a subclass of class I aminoacyl-tRNA synthetases"/>
    <property type="match status" value="1"/>
</dbReference>
<dbReference type="FunFam" id="3.40.50.620:FF:000116">
    <property type="entry name" value="Arginine--tRNA ligase"/>
    <property type="match status" value="1"/>
</dbReference>
<evidence type="ECO:0000256" key="8">
    <source>
        <dbReference type="ARBA" id="ARBA00022917"/>
    </source>
</evidence>
<protein>
    <recommendedName>
        <fullName evidence="11">Arginine--tRNA ligase</fullName>
        <ecNumber evidence="11">6.1.1.19</ecNumber>
    </recommendedName>
    <alternativeName>
        <fullName evidence="11">Arginyl-tRNA synthetase</fullName>
        <shortName evidence="11">ArgRS</shortName>
    </alternativeName>
</protein>